<dbReference type="InterPro" id="IPR026265">
    <property type="entry name" value="LptC"/>
</dbReference>
<evidence type="ECO:0000256" key="1">
    <source>
        <dbReference type="ARBA" id="ARBA00022475"/>
    </source>
</evidence>
<dbReference type="GO" id="GO:0017089">
    <property type="term" value="F:glycolipid transfer activity"/>
    <property type="evidence" value="ECO:0007669"/>
    <property type="project" value="TreeGrafter"/>
</dbReference>
<dbReference type="RefSeq" id="WP_006913094.1">
    <property type="nucleotide sequence ID" value="NZ_AFNV02000002.1"/>
</dbReference>
<dbReference type="GO" id="GO:0030288">
    <property type="term" value="C:outer membrane-bounded periplasmic space"/>
    <property type="evidence" value="ECO:0007669"/>
    <property type="project" value="TreeGrafter"/>
</dbReference>
<dbReference type="GO" id="GO:0005886">
    <property type="term" value="C:plasma membrane"/>
    <property type="evidence" value="ECO:0007669"/>
    <property type="project" value="InterPro"/>
</dbReference>
<reference evidence="6 7" key="2">
    <citation type="journal article" date="2013" name="PLoS ONE">
        <title>INDIGO - INtegrated Data Warehouse of MIcrobial GenOmes with Examples from the Red Sea Extremophiles.</title>
        <authorList>
            <person name="Alam I."/>
            <person name="Antunes A."/>
            <person name="Kamau A.A."/>
            <person name="Ba Alawi W."/>
            <person name="Kalkatawi M."/>
            <person name="Stingl U."/>
            <person name="Bajic V.B."/>
        </authorList>
    </citation>
    <scope>NUCLEOTIDE SEQUENCE [LARGE SCALE GENOMIC DNA]</scope>
    <source>
        <strain evidence="6 7">E1L3A</strain>
    </source>
</reference>
<keyword evidence="4" id="KW-1133">Transmembrane helix</keyword>
<protein>
    <submittedName>
        <fullName evidence="6">Lipopolysaccharide-assembly domain containing protein</fullName>
    </submittedName>
</protein>
<dbReference type="Pfam" id="PF06835">
    <property type="entry name" value="LptC"/>
    <property type="match status" value="1"/>
</dbReference>
<name>U2FXR7_9GAMM</name>
<keyword evidence="1" id="KW-1003">Cell membrane</keyword>
<evidence type="ECO:0000313" key="6">
    <source>
        <dbReference type="EMBL" id="ERJ20614.1"/>
    </source>
</evidence>
<proteinExistence type="predicted"/>
<dbReference type="Proteomes" id="UP000006242">
    <property type="component" value="Unassembled WGS sequence"/>
</dbReference>
<dbReference type="Gene3D" id="2.60.450.10">
    <property type="entry name" value="Lipopolysaccharide (LPS) transport protein A like domain"/>
    <property type="match status" value="1"/>
</dbReference>
<dbReference type="GO" id="GO:0015221">
    <property type="term" value="F:lipopolysaccharide transmembrane transporter activity"/>
    <property type="evidence" value="ECO:0007669"/>
    <property type="project" value="InterPro"/>
</dbReference>
<keyword evidence="2" id="KW-0997">Cell inner membrane</keyword>
<dbReference type="PANTHER" id="PTHR37481:SF1">
    <property type="entry name" value="LIPOPOLYSACCHARIDE EXPORT SYSTEM PROTEIN LPTC"/>
    <property type="match status" value="1"/>
</dbReference>
<evidence type="ECO:0000256" key="5">
    <source>
        <dbReference type="ARBA" id="ARBA00023136"/>
    </source>
</evidence>
<dbReference type="EMBL" id="AFNV02000002">
    <property type="protein sequence ID" value="ERJ20614.1"/>
    <property type="molecule type" value="Genomic_DNA"/>
</dbReference>
<evidence type="ECO:0000256" key="3">
    <source>
        <dbReference type="ARBA" id="ARBA00022692"/>
    </source>
</evidence>
<evidence type="ECO:0000256" key="2">
    <source>
        <dbReference type="ARBA" id="ARBA00022519"/>
    </source>
</evidence>
<dbReference type="OrthoDB" id="5797118at2"/>
<reference evidence="6 7" key="1">
    <citation type="journal article" date="2011" name="J. Bacteriol.">
        <title>Genome sequence of Salinisphaera shabanensis, a gammaproteobacterium from the harsh, variable environment of the brine-seawater interface of the Shaban Deep in the Red Sea.</title>
        <authorList>
            <person name="Antunes A."/>
            <person name="Alam I."/>
            <person name="Bajic V.B."/>
            <person name="Stingl U."/>
        </authorList>
    </citation>
    <scope>NUCLEOTIDE SEQUENCE [LARGE SCALE GENOMIC DNA]</scope>
    <source>
        <strain evidence="6 7">E1L3A</strain>
    </source>
</reference>
<dbReference type="InterPro" id="IPR052363">
    <property type="entry name" value="LPS_export_LptC"/>
</dbReference>
<accession>U2FXR7</accession>
<keyword evidence="7" id="KW-1185">Reference proteome</keyword>
<evidence type="ECO:0000256" key="4">
    <source>
        <dbReference type="ARBA" id="ARBA00022989"/>
    </source>
</evidence>
<dbReference type="AlphaFoldDB" id="U2FXR7"/>
<dbReference type="InterPro" id="IPR010664">
    <property type="entry name" value="LipoPS_assembly_LptC-rel"/>
</dbReference>
<organism evidence="6 7">
    <name type="scientific">Salinisphaera shabanensis E1L3A</name>
    <dbReference type="NCBI Taxonomy" id="1033802"/>
    <lineage>
        <taxon>Bacteria</taxon>
        <taxon>Pseudomonadati</taxon>
        <taxon>Pseudomonadota</taxon>
        <taxon>Gammaproteobacteria</taxon>
        <taxon>Salinisphaerales</taxon>
        <taxon>Salinisphaeraceae</taxon>
        <taxon>Salinisphaera</taxon>
    </lineage>
</organism>
<dbReference type="NCBIfam" id="TIGR04409">
    <property type="entry name" value="LptC_YrbK"/>
    <property type="match status" value="1"/>
</dbReference>
<keyword evidence="5" id="KW-0472">Membrane</keyword>
<dbReference type="eggNOG" id="COG3117">
    <property type="taxonomic scope" value="Bacteria"/>
</dbReference>
<comment type="caution">
    <text evidence="6">The sequence shown here is derived from an EMBL/GenBank/DDBJ whole genome shotgun (WGS) entry which is preliminary data.</text>
</comment>
<keyword evidence="3" id="KW-0812">Transmembrane</keyword>
<dbReference type="STRING" id="1033802.SSPSH_000338"/>
<evidence type="ECO:0000313" key="7">
    <source>
        <dbReference type="Proteomes" id="UP000006242"/>
    </source>
</evidence>
<dbReference type="PANTHER" id="PTHR37481">
    <property type="entry name" value="LIPOPOLYSACCHARIDE EXPORT SYSTEM PROTEIN LPTC"/>
    <property type="match status" value="1"/>
</dbReference>
<sequence>MLRIVAILLAVSAVLLGLRVVGLDRARTDTDKPRLSTPDNSDYYMSDAVVRQMDDQGKLAYRMTVAESLHFPDDSARLTDIDVHYLAGTKTYWDVTAKQGRIPPGERDIYLYDGVTGRHPRVDGDVVKIVTDNAWVRPDRDRIDTQAHVTATQPGQRVEGDGMVVNLKTDKLRLLENVQVTYTP</sequence>
<gene>
    <name evidence="6" type="ORF">SSPSH_000338</name>
</gene>